<dbReference type="GO" id="GO:0005737">
    <property type="term" value="C:cytoplasm"/>
    <property type="evidence" value="ECO:0007669"/>
    <property type="project" value="TreeGrafter"/>
</dbReference>
<accession>A0A2S8GTP5</accession>
<reference evidence="7 8" key="1">
    <citation type="submission" date="2018-02" db="EMBL/GenBank/DDBJ databases">
        <title>Comparative genomes isolates from brazilian mangrove.</title>
        <authorList>
            <person name="Araujo J.E."/>
            <person name="Taketani R.G."/>
            <person name="Silva M.C.P."/>
            <person name="Loureco M.V."/>
            <person name="Andreote F.D."/>
        </authorList>
    </citation>
    <scope>NUCLEOTIDE SEQUENCE [LARGE SCALE GENOMIC DNA]</scope>
    <source>
        <strain evidence="7 8">Nap-Phe MGV</strain>
    </source>
</reference>
<name>A0A2S8GTP5_9BACT</name>
<dbReference type="PANTHER" id="PTHR42714:SF6">
    <property type="entry name" value="TRANSLATION INITIATION FACTOR IF-2"/>
    <property type="match status" value="1"/>
</dbReference>
<dbReference type="GO" id="GO:0016020">
    <property type="term" value="C:membrane"/>
    <property type="evidence" value="ECO:0007669"/>
    <property type="project" value="UniProtKB-SubCell"/>
</dbReference>
<dbReference type="Pfam" id="PF05128">
    <property type="entry name" value="DUF697"/>
    <property type="match status" value="1"/>
</dbReference>
<dbReference type="AlphaFoldDB" id="A0A2S8GTP5"/>
<gene>
    <name evidence="7" type="ORF">C5Y93_01690</name>
</gene>
<sequence length="483" mass="52659">MSNESNPTNENQPELPPQPLAPPPPGEETVLATVPLESESASADDQRYLAALQSVRHTLDRFRGCTEQEKELLRHDLSQLQTMETKLTTGRVEIVVFGEISTGKSALINALVGKAVTQVDIQGGWTKEIWHVAWDGAGYRIPGLADSEVVLIDTPGINEVGGADRGEMAQDTARQADVILFVIDSDLNETEYSALVALASVNKPIIVVLNKVDLYSKKERARLDEILEQRLTGIVPMESIVETAAQPKEVEYIIQQADGTERSEWREPPPKVEDLKLRLLEVLEEDGLGLLALNAAMYAADKSDRVAALKVKIRDRRANQTIWSFAVAKAVAVGANPAAFFDVLGGSAVDVAMLRALAHIYGIDMTWSNVERLATSILQAAGWTIGAELGTHALSSLVKTMTFGWGTVLTAMPQGAAAGYGSYIVGKAAKYYFEHGASWGDEGPKTVVKRILSETDKKSVVQDLKEEIQKKLHLNRHSEEKKG</sequence>
<keyword evidence="4" id="KW-0472">Membrane</keyword>
<dbReference type="InterPro" id="IPR021147">
    <property type="entry name" value="DUF697"/>
</dbReference>
<evidence type="ECO:0000259" key="6">
    <source>
        <dbReference type="Pfam" id="PF01926"/>
    </source>
</evidence>
<feature type="compositionally biased region" description="Pro residues" evidence="5">
    <location>
        <begin position="14"/>
        <end position="26"/>
    </location>
</feature>
<keyword evidence="2" id="KW-0812">Transmembrane</keyword>
<feature type="domain" description="G" evidence="6">
    <location>
        <begin position="93"/>
        <end position="211"/>
    </location>
</feature>
<evidence type="ECO:0000256" key="5">
    <source>
        <dbReference type="SAM" id="MobiDB-lite"/>
    </source>
</evidence>
<dbReference type="EMBL" id="PUHZ01000003">
    <property type="protein sequence ID" value="PQO47780.1"/>
    <property type="molecule type" value="Genomic_DNA"/>
</dbReference>
<dbReference type="OrthoDB" id="238366at2"/>
<dbReference type="SUPFAM" id="SSF52540">
    <property type="entry name" value="P-loop containing nucleoside triphosphate hydrolases"/>
    <property type="match status" value="1"/>
</dbReference>
<comment type="subcellular location">
    <subcellularLocation>
        <location evidence="1">Membrane</location>
        <topology evidence="1">Multi-pass membrane protein</topology>
    </subcellularLocation>
</comment>
<dbReference type="InterPro" id="IPR005225">
    <property type="entry name" value="Small_GTP-bd"/>
</dbReference>
<keyword evidence="3" id="KW-1133">Transmembrane helix</keyword>
<comment type="caution">
    <text evidence="7">The sequence shown here is derived from an EMBL/GenBank/DDBJ whole genome shotgun (WGS) entry which is preliminary data.</text>
</comment>
<dbReference type="RefSeq" id="WP_105333652.1">
    <property type="nucleotide sequence ID" value="NZ_PUHZ01000003.1"/>
</dbReference>
<evidence type="ECO:0000256" key="2">
    <source>
        <dbReference type="ARBA" id="ARBA00022692"/>
    </source>
</evidence>
<evidence type="ECO:0000256" key="4">
    <source>
        <dbReference type="ARBA" id="ARBA00023136"/>
    </source>
</evidence>
<dbReference type="GO" id="GO:0002098">
    <property type="term" value="P:tRNA wobble uridine modification"/>
    <property type="evidence" value="ECO:0007669"/>
    <property type="project" value="TreeGrafter"/>
</dbReference>
<protein>
    <submittedName>
        <fullName evidence="7">GTP-binding protein</fullName>
    </submittedName>
</protein>
<evidence type="ECO:0000256" key="1">
    <source>
        <dbReference type="ARBA" id="ARBA00004141"/>
    </source>
</evidence>
<dbReference type="PANTHER" id="PTHR42714">
    <property type="entry name" value="TRNA MODIFICATION GTPASE GTPBP3"/>
    <property type="match status" value="1"/>
</dbReference>
<dbReference type="GO" id="GO:0030488">
    <property type="term" value="P:tRNA methylation"/>
    <property type="evidence" value="ECO:0007669"/>
    <property type="project" value="TreeGrafter"/>
</dbReference>
<proteinExistence type="predicted"/>
<dbReference type="InterPro" id="IPR027417">
    <property type="entry name" value="P-loop_NTPase"/>
</dbReference>
<dbReference type="Gene3D" id="3.40.50.300">
    <property type="entry name" value="P-loop containing nucleotide triphosphate hydrolases"/>
    <property type="match status" value="1"/>
</dbReference>
<evidence type="ECO:0000313" key="8">
    <source>
        <dbReference type="Proteomes" id="UP000237819"/>
    </source>
</evidence>
<evidence type="ECO:0000313" key="7">
    <source>
        <dbReference type="EMBL" id="PQO47780.1"/>
    </source>
</evidence>
<feature type="region of interest" description="Disordered" evidence="5">
    <location>
        <begin position="1"/>
        <end position="29"/>
    </location>
</feature>
<dbReference type="InterPro" id="IPR006073">
    <property type="entry name" value="GTP-bd"/>
</dbReference>
<dbReference type="Pfam" id="PF01926">
    <property type="entry name" value="MMR_HSR1"/>
    <property type="match status" value="1"/>
</dbReference>
<dbReference type="Proteomes" id="UP000237819">
    <property type="component" value="Unassembled WGS sequence"/>
</dbReference>
<organism evidence="7 8">
    <name type="scientific">Blastopirellula marina</name>
    <dbReference type="NCBI Taxonomy" id="124"/>
    <lineage>
        <taxon>Bacteria</taxon>
        <taxon>Pseudomonadati</taxon>
        <taxon>Planctomycetota</taxon>
        <taxon>Planctomycetia</taxon>
        <taxon>Pirellulales</taxon>
        <taxon>Pirellulaceae</taxon>
        <taxon>Blastopirellula</taxon>
    </lineage>
</organism>
<dbReference type="GO" id="GO:0005525">
    <property type="term" value="F:GTP binding"/>
    <property type="evidence" value="ECO:0007669"/>
    <property type="project" value="InterPro"/>
</dbReference>
<dbReference type="NCBIfam" id="TIGR00231">
    <property type="entry name" value="small_GTP"/>
    <property type="match status" value="1"/>
</dbReference>
<dbReference type="CDD" id="cd00880">
    <property type="entry name" value="Era_like"/>
    <property type="match status" value="1"/>
</dbReference>
<evidence type="ECO:0000256" key="3">
    <source>
        <dbReference type="ARBA" id="ARBA00022989"/>
    </source>
</evidence>